<name>A0A9X2Y119_9BACT</name>
<feature type="signal peptide" evidence="6">
    <location>
        <begin position="1"/>
        <end position="20"/>
    </location>
</feature>
<dbReference type="GO" id="GO:0004553">
    <property type="term" value="F:hydrolase activity, hydrolyzing O-glycosyl compounds"/>
    <property type="evidence" value="ECO:0007669"/>
    <property type="project" value="InterPro"/>
</dbReference>
<comment type="pathway">
    <text evidence="1">Glycan metabolism; L-arabinan degradation.</text>
</comment>
<evidence type="ECO:0000256" key="3">
    <source>
        <dbReference type="ARBA" id="ARBA00022801"/>
    </source>
</evidence>
<proteinExistence type="inferred from homology"/>
<dbReference type="PANTHER" id="PTHR43301">
    <property type="entry name" value="ARABINAN ENDO-1,5-ALPHA-L-ARABINOSIDASE"/>
    <property type="match status" value="1"/>
</dbReference>
<evidence type="ECO:0000256" key="2">
    <source>
        <dbReference type="ARBA" id="ARBA00009865"/>
    </source>
</evidence>
<dbReference type="AlphaFoldDB" id="A0A9X2Y119"/>
<keyword evidence="4 5" id="KW-0326">Glycosidase</keyword>
<evidence type="ECO:0000313" key="8">
    <source>
        <dbReference type="Proteomes" id="UP001155483"/>
    </source>
</evidence>
<evidence type="ECO:0000256" key="6">
    <source>
        <dbReference type="SAM" id="SignalP"/>
    </source>
</evidence>
<keyword evidence="8" id="KW-1185">Reference proteome</keyword>
<dbReference type="RefSeq" id="WP_279298647.1">
    <property type="nucleotide sequence ID" value="NZ_JAOTIF010000018.1"/>
</dbReference>
<evidence type="ECO:0000313" key="7">
    <source>
        <dbReference type="EMBL" id="MCU7551208.1"/>
    </source>
</evidence>
<dbReference type="CDD" id="cd08984">
    <property type="entry name" value="GH43-like"/>
    <property type="match status" value="1"/>
</dbReference>
<organism evidence="7 8">
    <name type="scientific">Paraflavisolibacter caeni</name>
    <dbReference type="NCBI Taxonomy" id="2982496"/>
    <lineage>
        <taxon>Bacteria</taxon>
        <taxon>Pseudomonadati</taxon>
        <taxon>Bacteroidota</taxon>
        <taxon>Chitinophagia</taxon>
        <taxon>Chitinophagales</taxon>
        <taxon>Chitinophagaceae</taxon>
        <taxon>Paraflavisolibacter</taxon>
    </lineage>
</organism>
<dbReference type="Proteomes" id="UP001155483">
    <property type="component" value="Unassembled WGS sequence"/>
</dbReference>
<evidence type="ECO:0000256" key="1">
    <source>
        <dbReference type="ARBA" id="ARBA00004834"/>
    </source>
</evidence>
<dbReference type="EMBL" id="JAOTIF010000018">
    <property type="protein sequence ID" value="MCU7551208.1"/>
    <property type="molecule type" value="Genomic_DNA"/>
</dbReference>
<dbReference type="PANTHER" id="PTHR43301:SF3">
    <property type="entry name" value="ARABINAN ENDO-1,5-ALPHA-L-ARABINOSIDASE A-RELATED"/>
    <property type="match status" value="1"/>
</dbReference>
<accession>A0A9X2Y119</accession>
<reference evidence="7" key="2">
    <citation type="submission" date="2023-04" db="EMBL/GenBank/DDBJ databases">
        <title>Paracnuella aquatica gen. nov., sp. nov., a member of the family Chitinophagaceae isolated from a hot spring.</title>
        <authorList>
            <person name="Wang C."/>
        </authorList>
    </citation>
    <scope>NUCLEOTIDE SEQUENCE</scope>
    <source>
        <strain evidence="7">LB-8</strain>
    </source>
</reference>
<comment type="similarity">
    <text evidence="2 5">Belongs to the glycosyl hydrolase 43 family.</text>
</comment>
<keyword evidence="6" id="KW-0732">Signal</keyword>
<dbReference type="Pfam" id="PF04616">
    <property type="entry name" value="Glyco_hydro_43"/>
    <property type="match status" value="1"/>
</dbReference>
<feature type="chain" id="PRO_5040838848" evidence="6">
    <location>
        <begin position="21"/>
        <end position="342"/>
    </location>
</feature>
<dbReference type="InterPro" id="IPR050727">
    <property type="entry name" value="GH43_arabinanases"/>
</dbReference>
<dbReference type="InterPro" id="IPR023296">
    <property type="entry name" value="Glyco_hydro_beta-prop_sf"/>
</dbReference>
<dbReference type="Gene3D" id="2.115.10.20">
    <property type="entry name" value="Glycosyl hydrolase domain, family 43"/>
    <property type="match status" value="1"/>
</dbReference>
<dbReference type="GO" id="GO:0005975">
    <property type="term" value="P:carbohydrate metabolic process"/>
    <property type="evidence" value="ECO:0007669"/>
    <property type="project" value="InterPro"/>
</dbReference>
<keyword evidence="3 5" id="KW-0378">Hydrolase</keyword>
<comment type="caution">
    <text evidence="7">The sequence shown here is derived from an EMBL/GenBank/DDBJ whole genome shotgun (WGS) entry which is preliminary data.</text>
</comment>
<dbReference type="SUPFAM" id="SSF75005">
    <property type="entry name" value="Arabinanase/levansucrase/invertase"/>
    <property type="match status" value="1"/>
</dbReference>
<reference evidence="7" key="1">
    <citation type="submission" date="2022-09" db="EMBL/GenBank/DDBJ databases">
        <authorList>
            <person name="Yuan C."/>
            <person name="Ke Z."/>
        </authorList>
    </citation>
    <scope>NUCLEOTIDE SEQUENCE</scope>
    <source>
        <strain evidence="7">LB-8</strain>
    </source>
</reference>
<protein>
    <submittedName>
        <fullName evidence="7">Family 43 glycosylhydrolase</fullName>
    </submittedName>
</protein>
<sequence length="342" mass="39385">MKCILKIACLILLFLPFAHQSIAQKKSKGKLAPKPLYRDPIYDGAADPVIIWNANEKKWFMFYTNRRATMTDSTGVKWVHGTRIGIAESKDGATWKYRDTANINYRPVPDYTHWAPDVIEHKGTYHMYLTYVPGVFADWRHPRDIIHLTSKDLFNWKYESTLKLSSERVIDACVFHMPDGTWRMWYNNEKDGKSIYYADSKDLYNWEDKGKTFGDRGGEGPKVFQWKGKYWMIVDNWAGLGIYSSDDLQNWKRQKERILEAPGKGPEDAAIGGHADVVVNGDRAFIYYFTHPGRKKSAPAPAGSVESKISLIQLAELKYNNGEITCDRDQPVYINLKPNKNK</sequence>
<gene>
    <name evidence="7" type="ORF">OCK74_18955</name>
</gene>
<dbReference type="InterPro" id="IPR006710">
    <property type="entry name" value="Glyco_hydro_43"/>
</dbReference>
<evidence type="ECO:0000256" key="4">
    <source>
        <dbReference type="ARBA" id="ARBA00023295"/>
    </source>
</evidence>
<evidence type="ECO:0000256" key="5">
    <source>
        <dbReference type="RuleBase" id="RU361187"/>
    </source>
</evidence>